<feature type="domain" description="Helix-turn-helix" evidence="1">
    <location>
        <begin position="8"/>
        <end position="52"/>
    </location>
</feature>
<gene>
    <name evidence="2" type="ORF">HF882_06645</name>
</gene>
<evidence type="ECO:0000313" key="2">
    <source>
        <dbReference type="EMBL" id="NMD86260.1"/>
    </source>
</evidence>
<protein>
    <submittedName>
        <fullName evidence="2">Helix-turn-helix domain-containing protein</fullName>
    </submittedName>
</protein>
<organism evidence="2 3">
    <name type="scientific">Victivallis vadensis</name>
    <dbReference type="NCBI Taxonomy" id="172901"/>
    <lineage>
        <taxon>Bacteria</taxon>
        <taxon>Pseudomonadati</taxon>
        <taxon>Lentisphaerota</taxon>
        <taxon>Lentisphaeria</taxon>
        <taxon>Victivallales</taxon>
        <taxon>Victivallaceae</taxon>
        <taxon>Victivallis</taxon>
    </lineage>
</organism>
<dbReference type="Pfam" id="PF12728">
    <property type="entry name" value="HTH_17"/>
    <property type="match status" value="1"/>
</dbReference>
<dbReference type="RefSeq" id="WP_168962055.1">
    <property type="nucleotide sequence ID" value="NZ_JABAEW010000009.1"/>
</dbReference>
<dbReference type="EMBL" id="JABAEW010000009">
    <property type="protein sequence ID" value="NMD86260.1"/>
    <property type="molecule type" value="Genomic_DNA"/>
</dbReference>
<comment type="caution">
    <text evidence="2">The sequence shown here is derived from an EMBL/GenBank/DDBJ whole genome shotgun (WGS) entry which is preliminary data.</text>
</comment>
<name>A0A848AXJ2_9BACT</name>
<sequence length="55" mass="6243">MNEKEIITVVEAARILHISPQIVRAKCQKGLLPAKKIPGGRDWLLNRKEVEKILP</sequence>
<evidence type="ECO:0000313" key="3">
    <source>
        <dbReference type="Proteomes" id="UP000576225"/>
    </source>
</evidence>
<dbReference type="AlphaFoldDB" id="A0A848AXJ2"/>
<evidence type="ECO:0000259" key="1">
    <source>
        <dbReference type="Pfam" id="PF12728"/>
    </source>
</evidence>
<reference evidence="2 3" key="1">
    <citation type="submission" date="2020-04" db="EMBL/GenBank/DDBJ databases">
        <authorList>
            <person name="Hitch T.C.A."/>
            <person name="Wylensek D."/>
            <person name="Clavel T."/>
        </authorList>
    </citation>
    <scope>NUCLEOTIDE SEQUENCE [LARGE SCALE GENOMIC DNA]</scope>
    <source>
        <strain evidence="2 3">COR2-253-APC-1A</strain>
    </source>
</reference>
<proteinExistence type="predicted"/>
<dbReference type="InterPro" id="IPR041657">
    <property type="entry name" value="HTH_17"/>
</dbReference>
<accession>A0A848AXJ2</accession>
<dbReference type="Proteomes" id="UP000576225">
    <property type="component" value="Unassembled WGS sequence"/>
</dbReference>